<name>R0II64_9BRAS</name>
<dbReference type="Proteomes" id="UP000029121">
    <property type="component" value="Unassembled WGS sequence"/>
</dbReference>
<evidence type="ECO:0008006" key="5">
    <source>
        <dbReference type="Google" id="ProtNLM"/>
    </source>
</evidence>
<keyword evidence="4" id="KW-1185">Reference proteome</keyword>
<feature type="domain" description="RNase H type-1" evidence="1">
    <location>
        <begin position="137"/>
        <end position="253"/>
    </location>
</feature>
<dbReference type="InterPro" id="IPR036397">
    <property type="entry name" value="RNaseH_sf"/>
</dbReference>
<dbReference type="InterPro" id="IPR026960">
    <property type="entry name" value="RVT-Znf"/>
</dbReference>
<dbReference type="SUPFAM" id="SSF53098">
    <property type="entry name" value="Ribonuclease H-like"/>
    <property type="match status" value="1"/>
</dbReference>
<dbReference type="EMBL" id="KB870805">
    <property type="protein sequence ID" value="EOA36548.1"/>
    <property type="molecule type" value="Genomic_DNA"/>
</dbReference>
<gene>
    <name evidence="3" type="ORF">CARUB_v10011649mg</name>
</gene>
<dbReference type="PANTHER" id="PTHR47074:SF11">
    <property type="entry name" value="REVERSE TRANSCRIPTASE-LIKE PROTEIN"/>
    <property type="match status" value="1"/>
</dbReference>
<dbReference type="AlphaFoldDB" id="R0II64"/>
<dbReference type="Gene3D" id="3.30.420.10">
    <property type="entry name" value="Ribonuclease H-like superfamily/Ribonuclease H"/>
    <property type="match status" value="1"/>
</dbReference>
<dbReference type="Pfam" id="PF13456">
    <property type="entry name" value="RVT_3"/>
    <property type="match status" value="1"/>
</dbReference>
<organism evidence="3 4">
    <name type="scientific">Capsella rubella</name>
    <dbReference type="NCBI Taxonomy" id="81985"/>
    <lineage>
        <taxon>Eukaryota</taxon>
        <taxon>Viridiplantae</taxon>
        <taxon>Streptophyta</taxon>
        <taxon>Embryophyta</taxon>
        <taxon>Tracheophyta</taxon>
        <taxon>Spermatophyta</taxon>
        <taxon>Magnoliopsida</taxon>
        <taxon>eudicotyledons</taxon>
        <taxon>Gunneridae</taxon>
        <taxon>Pentapetalae</taxon>
        <taxon>rosids</taxon>
        <taxon>malvids</taxon>
        <taxon>Brassicales</taxon>
        <taxon>Brassicaceae</taxon>
        <taxon>Camelineae</taxon>
        <taxon>Capsella</taxon>
    </lineage>
</organism>
<dbReference type="PANTHER" id="PTHR47074">
    <property type="entry name" value="BNAC02G40300D PROTEIN"/>
    <property type="match status" value="1"/>
</dbReference>
<dbReference type="GO" id="GO:0004523">
    <property type="term" value="F:RNA-DNA hybrid ribonuclease activity"/>
    <property type="evidence" value="ECO:0007669"/>
    <property type="project" value="InterPro"/>
</dbReference>
<accession>R0II64</accession>
<proteinExistence type="predicted"/>
<evidence type="ECO:0000313" key="3">
    <source>
        <dbReference type="EMBL" id="EOA36548.1"/>
    </source>
</evidence>
<dbReference type="InterPro" id="IPR002156">
    <property type="entry name" value="RNaseH_domain"/>
</dbReference>
<dbReference type="CDD" id="cd06222">
    <property type="entry name" value="RNase_H_like"/>
    <property type="match status" value="1"/>
</dbReference>
<evidence type="ECO:0000259" key="2">
    <source>
        <dbReference type="Pfam" id="PF13966"/>
    </source>
</evidence>
<evidence type="ECO:0000259" key="1">
    <source>
        <dbReference type="Pfam" id="PF13456"/>
    </source>
</evidence>
<dbReference type="GO" id="GO:0003676">
    <property type="term" value="F:nucleic acid binding"/>
    <property type="evidence" value="ECO:0007669"/>
    <property type="project" value="InterPro"/>
</dbReference>
<dbReference type="InterPro" id="IPR012337">
    <property type="entry name" value="RNaseH-like_sf"/>
</dbReference>
<protein>
    <recommendedName>
        <fullName evidence="5">RNase H type-1 domain-containing protein</fullName>
    </recommendedName>
</protein>
<reference evidence="4" key="1">
    <citation type="journal article" date="2013" name="Nat. Genet.">
        <title>The Capsella rubella genome and the genomic consequences of rapid mating system evolution.</title>
        <authorList>
            <person name="Slotte T."/>
            <person name="Hazzouri K.M."/>
            <person name="Agren J.A."/>
            <person name="Koenig D."/>
            <person name="Maumus F."/>
            <person name="Guo Y.L."/>
            <person name="Steige K."/>
            <person name="Platts A.E."/>
            <person name="Escobar J.S."/>
            <person name="Newman L.K."/>
            <person name="Wang W."/>
            <person name="Mandakova T."/>
            <person name="Vello E."/>
            <person name="Smith L.M."/>
            <person name="Henz S.R."/>
            <person name="Steffen J."/>
            <person name="Takuno S."/>
            <person name="Brandvain Y."/>
            <person name="Coop G."/>
            <person name="Andolfatto P."/>
            <person name="Hu T.T."/>
            <person name="Blanchette M."/>
            <person name="Clark R.M."/>
            <person name="Quesneville H."/>
            <person name="Nordborg M."/>
            <person name="Gaut B.S."/>
            <person name="Lysak M.A."/>
            <person name="Jenkins J."/>
            <person name="Grimwood J."/>
            <person name="Chapman J."/>
            <person name="Prochnik S."/>
            <person name="Shu S."/>
            <person name="Rokhsar D."/>
            <person name="Schmutz J."/>
            <person name="Weigel D."/>
            <person name="Wright S.I."/>
        </authorList>
    </citation>
    <scope>NUCLEOTIDE SEQUENCE [LARGE SCALE GENOMIC DNA]</scope>
    <source>
        <strain evidence="4">cv. Monte Gargano</strain>
    </source>
</reference>
<evidence type="ECO:0000313" key="4">
    <source>
        <dbReference type="Proteomes" id="UP000029121"/>
    </source>
</evidence>
<dbReference type="InterPro" id="IPR052929">
    <property type="entry name" value="RNase_H-like_EbsB-rel"/>
</dbReference>
<dbReference type="InterPro" id="IPR044730">
    <property type="entry name" value="RNase_H-like_dom_plant"/>
</dbReference>
<dbReference type="eggNOG" id="KOG1075">
    <property type="taxonomic scope" value="Eukaryota"/>
</dbReference>
<sequence>MFLWKCLHGAIPTGQQLVSRHIPANLACDLCGEPESILHLLFHCRFSIDIWALMPFVDPFPSSQVTSVREGLLAVNSRLCLPPLGLTSGPLAPWVCWNIWKTRNQRVFNSRSFSVRETLLKSILDAKEWTFGLSGRAWRSDLKAAGLGWTVTRANGDTSLHSAVCEFVSSPLMAESLACRSVVLDAISLGAEHFLLESDCQQLVGAINARIALPEVHGIISDIFLCISRFSSFVCRFIPRSANGVADSLAKHCLSLYGSNF</sequence>
<dbReference type="Pfam" id="PF13966">
    <property type="entry name" value="zf-RVT"/>
    <property type="match status" value="1"/>
</dbReference>
<dbReference type="STRING" id="81985.R0II64"/>
<feature type="domain" description="Reverse transcriptase zinc-binding" evidence="2">
    <location>
        <begin position="1"/>
        <end position="51"/>
    </location>
</feature>